<proteinExistence type="predicted"/>
<dbReference type="EMBL" id="MT143107">
    <property type="protein sequence ID" value="QJA92920.1"/>
    <property type="molecule type" value="Genomic_DNA"/>
</dbReference>
<reference evidence="2" key="1">
    <citation type="submission" date="2020-03" db="EMBL/GenBank/DDBJ databases">
        <title>The deep terrestrial virosphere.</title>
        <authorList>
            <person name="Holmfeldt K."/>
            <person name="Nilsson E."/>
            <person name="Simone D."/>
            <person name="Lopez-Fernandez M."/>
            <person name="Wu X."/>
            <person name="de Brujin I."/>
            <person name="Lundin D."/>
            <person name="Andersson A."/>
            <person name="Bertilsson S."/>
            <person name="Dopson M."/>
        </authorList>
    </citation>
    <scope>NUCLEOTIDE SEQUENCE</scope>
    <source>
        <strain evidence="1">MM415A02286</strain>
        <strain evidence="2">MM415B04417</strain>
    </source>
</reference>
<protein>
    <submittedName>
        <fullName evidence="2">Uncharacterized protein</fullName>
    </submittedName>
</protein>
<dbReference type="EMBL" id="MT142041">
    <property type="protein sequence ID" value="QJA73635.1"/>
    <property type="molecule type" value="Genomic_DNA"/>
</dbReference>
<evidence type="ECO:0000313" key="2">
    <source>
        <dbReference type="EMBL" id="QJA92920.1"/>
    </source>
</evidence>
<name>A0A6M3LDT5_9ZZZZ</name>
<dbReference type="AlphaFoldDB" id="A0A6M3LDT5"/>
<sequence length="90" mass="10061">MRLYATTTSERATKGQGGNQNILVVITAEINGNRQEIACMSVVSTDNYYAFAAVMPDNQHITQKVSKSEKQKGEKFECFHDKPCINCKTE</sequence>
<accession>A0A6M3LDT5</accession>
<organism evidence="2">
    <name type="scientific">viral metagenome</name>
    <dbReference type="NCBI Taxonomy" id="1070528"/>
    <lineage>
        <taxon>unclassified sequences</taxon>
        <taxon>metagenomes</taxon>
        <taxon>organismal metagenomes</taxon>
    </lineage>
</organism>
<gene>
    <name evidence="1" type="ORF">MM415A02286_0008</name>
    <name evidence="2" type="ORF">MM415B04417_0008</name>
</gene>
<evidence type="ECO:0000313" key="1">
    <source>
        <dbReference type="EMBL" id="QJA73635.1"/>
    </source>
</evidence>